<dbReference type="Pfam" id="PF00814">
    <property type="entry name" value="TsaD"/>
    <property type="match status" value="1"/>
</dbReference>
<dbReference type="OrthoDB" id="9809995at2"/>
<accession>A0A1G8MMW5</accession>
<sequence>MKIIALETAADPGSVALWLDGEVVARTCPADVSNSAGLLPLAIDLLHSRGLTFSDLDGVAFGSGPGSFTGLRVACGVAQGLAVSRSLPLIGVNTLEAMALSSGGSRVLVALDARMGEVYLGVFEAGRQIGDLGVYSPASVPLPPGQGWLACGNGLGAYPELRERLSPCVEVWLPEIMPCAQSVARLAAQRLSNGEVFDLERALPVYVRDKVAKTVAERLAEGGRA</sequence>
<reference evidence="2 3" key="1">
    <citation type="submission" date="2016-10" db="EMBL/GenBank/DDBJ databases">
        <authorList>
            <person name="de Groot N.N."/>
        </authorList>
    </citation>
    <scope>NUCLEOTIDE SEQUENCE [LARGE SCALE GENOMIC DNA]</scope>
    <source>
        <strain evidence="2 3">DSM 5885</strain>
    </source>
</reference>
<dbReference type="PANTHER" id="PTHR11735">
    <property type="entry name" value="TRNA N6-ADENOSINE THREONYLCARBAMOYLTRANSFERASE"/>
    <property type="match status" value="1"/>
</dbReference>
<protein>
    <submittedName>
        <fullName evidence="2">tRNA threonylcarbamoyladenosine biosynthesis protein TsaB</fullName>
    </submittedName>
</protein>
<dbReference type="InterPro" id="IPR022496">
    <property type="entry name" value="T6A_TsaB"/>
</dbReference>
<dbReference type="Proteomes" id="UP000198607">
    <property type="component" value="Unassembled WGS sequence"/>
</dbReference>
<gene>
    <name evidence="2" type="ORF">SAMN05660652_03869</name>
</gene>
<dbReference type="SUPFAM" id="SSF53067">
    <property type="entry name" value="Actin-like ATPase domain"/>
    <property type="match status" value="2"/>
</dbReference>
<evidence type="ECO:0000259" key="1">
    <source>
        <dbReference type="Pfam" id="PF00814"/>
    </source>
</evidence>
<dbReference type="Gene3D" id="3.30.420.40">
    <property type="match status" value="2"/>
</dbReference>
<dbReference type="CDD" id="cd24032">
    <property type="entry name" value="ASKHA_NBD_TsaB"/>
    <property type="match status" value="1"/>
</dbReference>
<dbReference type="InterPro" id="IPR000905">
    <property type="entry name" value="Gcp-like_dom"/>
</dbReference>
<evidence type="ECO:0000313" key="3">
    <source>
        <dbReference type="Proteomes" id="UP000198607"/>
    </source>
</evidence>
<dbReference type="GO" id="GO:0005829">
    <property type="term" value="C:cytosol"/>
    <property type="evidence" value="ECO:0007669"/>
    <property type="project" value="TreeGrafter"/>
</dbReference>
<feature type="domain" description="Gcp-like" evidence="1">
    <location>
        <begin position="37"/>
        <end position="127"/>
    </location>
</feature>
<organism evidence="2 3">
    <name type="scientific">Propionivibrio dicarboxylicus</name>
    <dbReference type="NCBI Taxonomy" id="83767"/>
    <lineage>
        <taxon>Bacteria</taxon>
        <taxon>Pseudomonadati</taxon>
        <taxon>Pseudomonadota</taxon>
        <taxon>Betaproteobacteria</taxon>
        <taxon>Rhodocyclales</taxon>
        <taxon>Rhodocyclaceae</taxon>
        <taxon>Propionivibrio</taxon>
    </lineage>
</organism>
<evidence type="ECO:0000313" key="2">
    <source>
        <dbReference type="EMBL" id="SDI69135.1"/>
    </source>
</evidence>
<dbReference type="EMBL" id="FNCY01000026">
    <property type="protein sequence ID" value="SDI69135.1"/>
    <property type="molecule type" value="Genomic_DNA"/>
</dbReference>
<dbReference type="RefSeq" id="WP_091940236.1">
    <property type="nucleotide sequence ID" value="NZ_FNCY01000026.1"/>
</dbReference>
<dbReference type="AlphaFoldDB" id="A0A1G8MMW5"/>
<name>A0A1G8MMW5_9RHOO</name>
<dbReference type="GO" id="GO:0002949">
    <property type="term" value="P:tRNA threonylcarbamoyladenosine modification"/>
    <property type="evidence" value="ECO:0007669"/>
    <property type="project" value="InterPro"/>
</dbReference>
<dbReference type="STRING" id="83767.SAMN05660652_03869"/>
<dbReference type="NCBIfam" id="TIGR03725">
    <property type="entry name" value="T6A_YeaZ"/>
    <property type="match status" value="1"/>
</dbReference>
<keyword evidence="3" id="KW-1185">Reference proteome</keyword>
<dbReference type="PANTHER" id="PTHR11735:SF11">
    <property type="entry name" value="TRNA THREONYLCARBAMOYLADENOSINE BIOSYNTHESIS PROTEIN TSAB"/>
    <property type="match status" value="1"/>
</dbReference>
<dbReference type="InterPro" id="IPR043129">
    <property type="entry name" value="ATPase_NBD"/>
</dbReference>
<proteinExistence type="predicted"/>